<keyword evidence="3 5" id="KW-1133">Transmembrane helix</keyword>
<dbReference type="GO" id="GO:0016020">
    <property type="term" value="C:membrane"/>
    <property type="evidence" value="ECO:0007669"/>
    <property type="project" value="UniProtKB-SubCell"/>
</dbReference>
<evidence type="ECO:0000256" key="1">
    <source>
        <dbReference type="ARBA" id="ARBA00004141"/>
    </source>
</evidence>
<dbReference type="RefSeq" id="XP_038066759.1">
    <property type="nucleotide sequence ID" value="XM_038210831.1"/>
</dbReference>
<dbReference type="CDD" id="cd15039">
    <property type="entry name" value="7tmB3_Methuselah-like"/>
    <property type="match status" value="1"/>
</dbReference>
<dbReference type="InterPro" id="IPR000832">
    <property type="entry name" value="GPCR_2_secretin-like"/>
</dbReference>
<dbReference type="OrthoDB" id="6134459at2759"/>
<dbReference type="GO" id="GO:0007166">
    <property type="term" value="P:cell surface receptor signaling pathway"/>
    <property type="evidence" value="ECO:0007669"/>
    <property type="project" value="InterPro"/>
</dbReference>
<sequence length="271" mass="29586">MNLIAATFTAQLGLLIAGQTASTVTTALCTALAAILHYVWLASFSWTSCLALGLSRTLGNPTGKQRQLQSKMQTAKLNALYGWGGPGLIVAACLIVHFAGHQNRDVLVYGGESACWIQPKEANLVVFGVPVILSLLANVGMFAKSVLGLRASKKATRRLNAHVSFIQRARLELTIYVKVSLLMGFSWSWALIGAFTRIDAFWFVFIIFNSFQGAYVFIAFVCNARVLRMLQMRLGLPGRSNQSQAAYHTTRATRMMQVTSASNKNISSTTQ</sequence>
<evidence type="ECO:0000256" key="5">
    <source>
        <dbReference type="SAM" id="Phobius"/>
    </source>
</evidence>
<dbReference type="InterPro" id="IPR017981">
    <property type="entry name" value="GPCR_2-like_7TM"/>
</dbReference>
<keyword evidence="2 5" id="KW-0812">Transmembrane</keyword>
<feature type="transmembrane region" description="Helical" evidence="5">
    <location>
        <begin position="124"/>
        <end position="149"/>
    </location>
</feature>
<dbReference type="PANTHER" id="PTHR45902">
    <property type="entry name" value="LATROPHILIN RECEPTOR-LIKE PROTEIN A"/>
    <property type="match status" value="1"/>
</dbReference>
<dbReference type="Proteomes" id="UP000887568">
    <property type="component" value="Unplaced"/>
</dbReference>
<evidence type="ECO:0000256" key="4">
    <source>
        <dbReference type="ARBA" id="ARBA00023136"/>
    </source>
</evidence>
<evidence type="ECO:0000313" key="7">
    <source>
        <dbReference type="EnsemblMetazoa" id="XP_038066759.1"/>
    </source>
</evidence>
<evidence type="ECO:0000259" key="6">
    <source>
        <dbReference type="PROSITE" id="PS50261"/>
    </source>
</evidence>
<dbReference type="Pfam" id="PF00002">
    <property type="entry name" value="7tm_2"/>
    <property type="match status" value="1"/>
</dbReference>
<evidence type="ECO:0000256" key="2">
    <source>
        <dbReference type="ARBA" id="ARBA00022692"/>
    </source>
</evidence>
<dbReference type="GO" id="GO:0004930">
    <property type="term" value="F:G protein-coupled receptor activity"/>
    <property type="evidence" value="ECO:0007669"/>
    <property type="project" value="InterPro"/>
</dbReference>
<keyword evidence="8" id="KW-1185">Reference proteome</keyword>
<evidence type="ECO:0000256" key="3">
    <source>
        <dbReference type="ARBA" id="ARBA00022989"/>
    </source>
</evidence>
<dbReference type="PANTHER" id="PTHR45902:SF1">
    <property type="entry name" value="LATROPHILIN RECEPTOR-LIKE PROTEIN A"/>
    <property type="match status" value="1"/>
</dbReference>
<dbReference type="PROSITE" id="PS50261">
    <property type="entry name" value="G_PROTEIN_RECEP_F2_4"/>
    <property type="match status" value="1"/>
</dbReference>
<dbReference type="GeneID" id="119736821"/>
<accession>A0A914ATF0</accession>
<feature type="transmembrane region" description="Helical" evidence="5">
    <location>
        <begin position="175"/>
        <end position="195"/>
    </location>
</feature>
<name>A0A914ATF0_PATMI</name>
<dbReference type="InterPro" id="IPR053231">
    <property type="entry name" value="GPCR_LN-TM7"/>
</dbReference>
<feature type="transmembrane region" description="Helical" evidence="5">
    <location>
        <begin position="201"/>
        <end position="224"/>
    </location>
</feature>
<feature type="domain" description="G-protein coupled receptors family 2 profile 2" evidence="6">
    <location>
        <begin position="1"/>
        <end position="224"/>
    </location>
</feature>
<dbReference type="Gene3D" id="1.20.1070.10">
    <property type="entry name" value="Rhodopsin 7-helix transmembrane proteins"/>
    <property type="match status" value="1"/>
</dbReference>
<proteinExistence type="predicted"/>
<reference evidence="7" key="1">
    <citation type="submission" date="2022-11" db="UniProtKB">
        <authorList>
            <consortium name="EnsemblMetazoa"/>
        </authorList>
    </citation>
    <scope>IDENTIFICATION</scope>
</reference>
<dbReference type="EnsemblMetazoa" id="XM_038210831.1">
    <property type="protein sequence ID" value="XP_038066759.1"/>
    <property type="gene ID" value="LOC119736821"/>
</dbReference>
<organism evidence="7 8">
    <name type="scientific">Patiria miniata</name>
    <name type="common">Bat star</name>
    <name type="synonym">Asterina miniata</name>
    <dbReference type="NCBI Taxonomy" id="46514"/>
    <lineage>
        <taxon>Eukaryota</taxon>
        <taxon>Metazoa</taxon>
        <taxon>Echinodermata</taxon>
        <taxon>Eleutherozoa</taxon>
        <taxon>Asterozoa</taxon>
        <taxon>Asteroidea</taxon>
        <taxon>Valvatacea</taxon>
        <taxon>Valvatida</taxon>
        <taxon>Asterinidae</taxon>
        <taxon>Patiria</taxon>
    </lineage>
</organism>
<dbReference type="AlphaFoldDB" id="A0A914ATF0"/>
<dbReference type="OMA" id="GESACWI"/>
<feature type="transmembrane region" description="Helical" evidence="5">
    <location>
        <begin position="37"/>
        <end position="59"/>
    </location>
</feature>
<feature type="transmembrane region" description="Helical" evidence="5">
    <location>
        <begin position="80"/>
        <end position="100"/>
    </location>
</feature>
<keyword evidence="4 5" id="KW-0472">Membrane</keyword>
<evidence type="ECO:0000313" key="8">
    <source>
        <dbReference type="Proteomes" id="UP000887568"/>
    </source>
</evidence>
<protein>
    <recommendedName>
        <fullName evidence="6">G-protein coupled receptors family 2 profile 2 domain-containing protein</fullName>
    </recommendedName>
</protein>
<comment type="subcellular location">
    <subcellularLocation>
        <location evidence="1">Membrane</location>
        <topology evidence="1">Multi-pass membrane protein</topology>
    </subcellularLocation>
</comment>